<dbReference type="AlphaFoldDB" id="A0A1F5X2N7"/>
<reference evidence="1 2" key="1">
    <citation type="journal article" date="2016" name="Nat. Commun.">
        <title>Thousands of microbial genomes shed light on interconnected biogeochemical processes in an aquifer system.</title>
        <authorList>
            <person name="Anantharaman K."/>
            <person name="Brown C.T."/>
            <person name="Hug L.A."/>
            <person name="Sharon I."/>
            <person name="Castelle C.J."/>
            <person name="Probst A.J."/>
            <person name="Thomas B.C."/>
            <person name="Singh A."/>
            <person name="Wilkins M.J."/>
            <person name="Karaoz U."/>
            <person name="Brodie E.L."/>
            <person name="Williams K.H."/>
            <person name="Hubbard S.S."/>
            <person name="Banfield J.F."/>
        </authorList>
    </citation>
    <scope>NUCLEOTIDE SEQUENCE [LARGE SCALE GENOMIC DNA]</scope>
</reference>
<protein>
    <submittedName>
        <fullName evidence="1">Uncharacterized protein</fullName>
    </submittedName>
</protein>
<dbReference type="EMBL" id="MFIA01000026">
    <property type="protein sequence ID" value="OGF82154.1"/>
    <property type="molecule type" value="Genomic_DNA"/>
</dbReference>
<proteinExistence type="predicted"/>
<comment type="caution">
    <text evidence="1">The sequence shown here is derived from an EMBL/GenBank/DDBJ whole genome shotgun (WGS) entry which is preliminary data.</text>
</comment>
<gene>
    <name evidence="1" type="ORF">A2924_00505</name>
</gene>
<accession>A0A1F5X2N7</accession>
<sequence>MIKIFFSQIWFEPMFFSRFFGSFKNQSMAAEFFAPSFCGGAAKWVRTIFKIAHQLGKDKP</sequence>
<dbReference type="Proteomes" id="UP000178046">
    <property type="component" value="Unassembled WGS sequence"/>
</dbReference>
<organism evidence="1 2">
    <name type="scientific">Candidatus Giovannonibacteria bacterium RIFCSPLOWO2_01_FULL_44_16</name>
    <dbReference type="NCBI Taxonomy" id="1798348"/>
    <lineage>
        <taxon>Bacteria</taxon>
        <taxon>Candidatus Giovannoniibacteriota</taxon>
    </lineage>
</organism>
<evidence type="ECO:0000313" key="2">
    <source>
        <dbReference type="Proteomes" id="UP000178046"/>
    </source>
</evidence>
<name>A0A1F5X2N7_9BACT</name>
<evidence type="ECO:0000313" key="1">
    <source>
        <dbReference type="EMBL" id="OGF82154.1"/>
    </source>
</evidence>